<accession>A0ABQ3UNM1</accession>
<evidence type="ECO:0000313" key="5">
    <source>
        <dbReference type="Proteomes" id="UP000654345"/>
    </source>
</evidence>
<dbReference type="RefSeq" id="WP_201370951.1">
    <property type="nucleotide sequence ID" value="NZ_BNJG01000001.1"/>
</dbReference>
<dbReference type="InterPro" id="IPR027383">
    <property type="entry name" value="Znf_put"/>
</dbReference>
<dbReference type="Pfam" id="PF13490">
    <property type="entry name" value="zf-HC2"/>
    <property type="match status" value="1"/>
</dbReference>
<evidence type="ECO:0000259" key="3">
    <source>
        <dbReference type="Pfam" id="PF13490"/>
    </source>
</evidence>
<name>A0ABQ3UNM1_9CHLR</name>
<gene>
    <name evidence="4" type="ORF">KSB_26870</name>
</gene>
<evidence type="ECO:0000313" key="4">
    <source>
        <dbReference type="EMBL" id="GHO54212.1"/>
    </source>
</evidence>
<dbReference type="EMBL" id="BNJG01000001">
    <property type="protein sequence ID" value="GHO54212.1"/>
    <property type="molecule type" value="Genomic_DNA"/>
</dbReference>
<feature type="compositionally biased region" description="Low complexity" evidence="1">
    <location>
        <begin position="187"/>
        <end position="201"/>
    </location>
</feature>
<feature type="region of interest" description="Disordered" evidence="1">
    <location>
        <begin position="152"/>
        <end position="201"/>
    </location>
</feature>
<feature type="compositionally biased region" description="Polar residues" evidence="1">
    <location>
        <begin position="166"/>
        <end position="186"/>
    </location>
</feature>
<dbReference type="Gene3D" id="1.10.10.1320">
    <property type="entry name" value="Anti-sigma factor, zinc-finger domain"/>
    <property type="match status" value="1"/>
</dbReference>
<evidence type="ECO:0000256" key="2">
    <source>
        <dbReference type="SAM" id="Phobius"/>
    </source>
</evidence>
<keyword evidence="5" id="KW-1185">Reference proteome</keyword>
<protein>
    <recommendedName>
        <fullName evidence="3">Putative zinc-finger domain-containing protein</fullName>
    </recommendedName>
</protein>
<sequence>MAYDEQHLTSEEFSAYLDGELTSSEQERLTSHLSSCTICEQELDELRRTIALLQALPRPALPRSFTLARNASSLPDTLPLYATAQADDIFLETQDDKRESVSYTPTRPRARWSLYTRSGLGTLSALAAVIGLFLLGSSLLAMLPTSSGASYSNVSRSSGSSAQSNTKTEQPGSTMPRTTEASPQVNTPQITTKSPTTTPVPSPTSSWPVVFFFDLNTVLGRVGLGLLFLLVGGIGLFALRVPLRL</sequence>
<feature type="domain" description="Putative zinc-finger" evidence="3">
    <location>
        <begin position="12"/>
        <end position="39"/>
    </location>
</feature>
<organism evidence="4 5">
    <name type="scientific">Ktedonobacter robiniae</name>
    <dbReference type="NCBI Taxonomy" id="2778365"/>
    <lineage>
        <taxon>Bacteria</taxon>
        <taxon>Bacillati</taxon>
        <taxon>Chloroflexota</taxon>
        <taxon>Ktedonobacteria</taxon>
        <taxon>Ktedonobacterales</taxon>
        <taxon>Ktedonobacteraceae</taxon>
        <taxon>Ktedonobacter</taxon>
    </lineage>
</organism>
<dbReference type="Proteomes" id="UP000654345">
    <property type="component" value="Unassembled WGS sequence"/>
</dbReference>
<evidence type="ECO:0000256" key="1">
    <source>
        <dbReference type="SAM" id="MobiDB-lite"/>
    </source>
</evidence>
<proteinExistence type="predicted"/>
<feature type="transmembrane region" description="Helical" evidence="2">
    <location>
        <begin position="119"/>
        <end position="143"/>
    </location>
</feature>
<keyword evidence="2" id="KW-0812">Transmembrane</keyword>
<keyword evidence="2" id="KW-0472">Membrane</keyword>
<feature type="compositionally biased region" description="Low complexity" evidence="1">
    <location>
        <begin position="152"/>
        <end position="165"/>
    </location>
</feature>
<feature type="transmembrane region" description="Helical" evidence="2">
    <location>
        <begin position="218"/>
        <end position="239"/>
    </location>
</feature>
<reference evidence="4 5" key="1">
    <citation type="journal article" date="2021" name="Int. J. Syst. Evol. Microbiol.">
        <title>Reticulibacter mediterranei gen. nov., sp. nov., within the new family Reticulibacteraceae fam. nov., and Ktedonospora formicarum gen. nov., sp. nov., Ktedonobacter robiniae sp. nov., Dictyobacter formicarum sp. nov. and Dictyobacter arantiisoli sp. nov., belonging to the class Ktedonobacteria.</title>
        <authorList>
            <person name="Yabe S."/>
            <person name="Zheng Y."/>
            <person name="Wang C.M."/>
            <person name="Sakai Y."/>
            <person name="Abe K."/>
            <person name="Yokota A."/>
            <person name="Donadio S."/>
            <person name="Cavaletti L."/>
            <person name="Monciardini P."/>
        </authorList>
    </citation>
    <scope>NUCLEOTIDE SEQUENCE [LARGE SCALE GENOMIC DNA]</scope>
    <source>
        <strain evidence="4 5">SOSP1-30</strain>
    </source>
</reference>
<comment type="caution">
    <text evidence="4">The sequence shown here is derived from an EMBL/GenBank/DDBJ whole genome shotgun (WGS) entry which is preliminary data.</text>
</comment>
<dbReference type="InterPro" id="IPR041916">
    <property type="entry name" value="Anti_sigma_zinc_sf"/>
</dbReference>
<keyword evidence="2" id="KW-1133">Transmembrane helix</keyword>